<accession>A0ABR8H6Q9</accession>
<dbReference type="Proteomes" id="UP000606396">
    <property type="component" value="Unassembled WGS sequence"/>
</dbReference>
<keyword evidence="3" id="KW-0808">Transferase</keyword>
<dbReference type="InterPro" id="IPR029044">
    <property type="entry name" value="Nucleotide-diphossugar_trans"/>
</dbReference>
<evidence type="ECO:0000256" key="1">
    <source>
        <dbReference type="ARBA" id="ARBA00004922"/>
    </source>
</evidence>
<keyword evidence="5" id="KW-0802">TPR repeat</keyword>
<gene>
    <name evidence="7" type="ORF">H6G94_05535</name>
</gene>
<keyword evidence="4" id="KW-0677">Repeat</keyword>
<evidence type="ECO:0000313" key="8">
    <source>
        <dbReference type="Proteomes" id="UP000606396"/>
    </source>
</evidence>
<evidence type="ECO:0000256" key="5">
    <source>
        <dbReference type="ARBA" id="ARBA00022803"/>
    </source>
</evidence>
<sequence length="1012" mass="117357">MVNLEIKTPVCLIVFNRPDTTEKVFQAIRQVKPPILLVVSDGPRIDKLGEVEKCAAVRAIIDKVDWECQVLKNFSDVNMGLKRRVSTGLDWVFNNVEEAIILEDDCLPDPTFFRFCEDLLEYYRYDKRVMLITGTNFQFGLQRTEYSYYFSRYIDCWGWATWKRAWQHYDFEMKQWPEIRDNNWLFDILQDSQEVASWTNIFQNTYDGYINSWAYRWKLACWIQNGLTIIPSTNLVSNIGFNADAVHTKDNKSPFANTPVKAMDFPLRHPEFVIRDAEADNFTKKVMFGGNTAELKKRLVDWWLNLTEENLTSQYNQTYITNLLKSSIKDENLSLAETIIQKELITQMNTKFDDTKAIQYLLASMLYCYPYQLPLEYNLTNIPNWLLNDYLKFTFEHPCLFKEIGEVNKSAQYLERWVNYLHNNIFNQPHSEFWQTAAMVFTKQISFIPLYLAQVNFKYLCIKRAEIMEFTLKCQGYEIDYDFPQRMPGRNKIRLGILTESFDLRPETFTTLPIYKHLNRDIFEIVIYSFWSNGHRLERYCSGHADAGIQLPADLENQIKTIRDDDLDILYIADNITVKTTQISFMALHRLARVQVADINSLVTTGIRNIDYYISGELSESERSATQHYTEKLITLSGSGICWDFATEAQGMMTTNISRESIGIDENDIVYICGSGADTILPEVEATWAKIIASVPNSKLVLYPFNLKFSSSYPFQAFKQRLAATFEKYNLAEDRVIILEPIQNRAELKACLKLADIYLDAYPCSDKTSLIAALEIGLPTVVMAGDTADSKVSSSLLQEIKVFDLIADTEESYIQLAIILGTKPEFHEDKKNQIYKQMQLLPRFLDSRSHSADIEVLLQKFFLENQDQYLNENLNLRDTNLIIFPDWNQPEDLVCEELAKLIKILAIQPESQKMTLLIYVSNVNTDYVELLLSTATMNLLMEEELDISETIEISLILPLADIQWKVLLSSISGRIILEHEDKEAIAELPLENLQFFKLDNFQAKAIDNYVLR</sequence>
<dbReference type="Gene3D" id="3.40.50.11380">
    <property type="match status" value="1"/>
</dbReference>
<proteinExistence type="predicted"/>
<comment type="pathway">
    <text evidence="1">Protein modification; protein glycosylation.</text>
</comment>
<dbReference type="EMBL" id="JACJTC010000003">
    <property type="protein sequence ID" value="MBD2610738.1"/>
    <property type="molecule type" value="Genomic_DNA"/>
</dbReference>
<reference evidence="7 8" key="1">
    <citation type="journal article" date="2020" name="ISME J.">
        <title>Comparative genomics reveals insights into cyanobacterial evolution and habitat adaptation.</title>
        <authorList>
            <person name="Chen M.Y."/>
            <person name="Teng W.K."/>
            <person name="Zhao L."/>
            <person name="Hu C.X."/>
            <person name="Zhou Y.K."/>
            <person name="Han B.P."/>
            <person name="Song L.R."/>
            <person name="Shu W.S."/>
        </authorList>
    </citation>
    <scope>NUCLEOTIDE SEQUENCE [LARGE SCALE GENOMIC DNA]</scope>
    <source>
        <strain evidence="7 8">FACHB-252</strain>
    </source>
</reference>
<feature type="domain" description="O-GlcNAc transferase C-terminal" evidence="6">
    <location>
        <begin position="657"/>
        <end position="839"/>
    </location>
</feature>
<evidence type="ECO:0000256" key="2">
    <source>
        <dbReference type="ARBA" id="ARBA00022676"/>
    </source>
</evidence>
<keyword evidence="8" id="KW-1185">Reference proteome</keyword>
<evidence type="ECO:0000256" key="3">
    <source>
        <dbReference type="ARBA" id="ARBA00022679"/>
    </source>
</evidence>
<dbReference type="RefSeq" id="WP_190948637.1">
    <property type="nucleotide sequence ID" value="NZ_JACJTC010000003.1"/>
</dbReference>
<evidence type="ECO:0000313" key="7">
    <source>
        <dbReference type="EMBL" id="MBD2610738.1"/>
    </source>
</evidence>
<name>A0ABR8H6Q9_NOSPU</name>
<dbReference type="PANTHER" id="PTHR44835:SF1">
    <property type="entry name" value="PROTEIN O-GLCNAC TRANSFERASE"/>
    <property type="match status" value="1"/>
</dbReference>
<comment type="caution">
    <text evidence="7">The sequence shown here is derived from an EMBL/GenBank/DDBJ whole genome shotgun (WGS) entry which is preliminary data.</text>
</comment>
<evidence type="ECO:0000256" key="4">
    <source>
        <dbReference type="ARBA" id="ARBA00022737"/>
    </source>
</evidence>
<dbReference type="SUPFAM" id="SSF53448">
    <property type="entry name" value="Nucleotide-diphospho-sugar transferases"/>
    <property type="match status" value="1"/>
</dbReference>
<dbReference type="InterPro" id="IPR051939">
    <property type="entry name" value="Glycosyltr_41/O-GlcNAc_trsf"/>
</dbReference>
<keyword evidence="2" id="KW-0328">Glycosyltransferase</keyword>
<protein>
    <submittedName>
        <fullName evidence="7">Glycosyltransferase</fullName>
    </submittedName>
</protein>
<dbReference type="Gene3D" id="3.40.50.2000">
    <property type="entry name" value="Glycogen Phosphorylase B"/>
    <property type="match status" value="1"/>
</dbReference>
<dbReference type="Pfam" id="PF13844">
    <property type="entry name" value="Glyco_transf_41"/>
    <property type="match status" value="1"/>
</dbReference>
<evidence type="ECO:0000259" key="6">
    <source>
        <dbReference type="Pfam" id="PF13844"/>
    </source>
</evidence>
<dbReference type="InterPro" id="IPR029489">
    <property type="entry name" value="OGT/SEC/SPY_C"/>
</dbReference>
<dbReference type="PANTHER" id="PTHR44835">
    <property type="entry name" value="UDP-N-ACETYLGLUCOSAMINE--PEPTIDE N-ACETYLGLUCOSAMINYLTRANSFERASE SPINDLY-RELATED"/>
    <property type="match status" value="1"/>
</dbReference>
<dbReference type="Gene3D" id="3.90.550.10">
    <property type="entry name" value="Spore Coat Polysaccharide Biosynthesis Protein SpsA, Chain A"/>
    <property type="match status" value="1"/>
</dbReference>
<organism evidence="7 8">
    <name type="scientific">Nostoc punctiforme FACHB-252</name>
    <dbReference type="NCBI Taxonomy" id="1357509"/>
    <lineage>
        <taxon>Bacteria</taxon>
        <taxon>Bacillati</taxon>
        <taxon>Cyanobacteriota</taxon>
        <taxon>Cyanophyceae</taxon>
        <taxon>Nostocales</taxon>
        <taxon>Nostocaceae</taxon>
        <taxon>Nostoc</taxon>
    </lineage>
</organism>